<name>A0A1C4GUT9_9GAMM</name>
<dbReference type="InterPro" id="IPR022686">
    <property type="entry name" value="G2P_N"/>
</dbReference>
<dbReference type="Proteomes" id="UP000243661">
    <property type="component" value="Unassembled WGS sequence"/>
</dbReference>
<gene>
    <name evidence="2" type="ORF">GA0116959_10715</name>
</gene>
<dbReference type="OrthoDB" id="8479364at2"/>
<dbReference type="NCBIfam" id="TIGR01629">
    <property type="entry name" value="rep_II_X"/>
    <property type="match status" value="1"/>
</dbReference>
<reference evidence="2 3" key="1">
    <citation type="submission" date="2016-08" db="EMBL/GenBank/DDBJ databases">
        <authorList>
            <person name="Seilhamer J.J."/>
        </authorList>
    </citation>
    <scope>NUCLEOTIDE SEQUENCE [LARGE SCALE GENOMIC DNA]</scope>
    <source>
        <strain evidence="2 3">ANC 4874</strain>
    </source>
</reference>
<feature type="domain" description="Replication-associated protein G2P N-terminal" evidence="1">
    <location>
        <begin position="10"/>
        <end position="241"/>
    </location>
</feature>
<dbReference type="Pfam" id="PF05144">
    <property type="entry name" value="Phage_CRI"/>
    <property type="match status" value="1"/>
</dbReference>
<proteinExistence type="predicted"/>
<dbReference type="RefSeq" id="WP_092719745.1">
    <property type="nucleotide sequence ID" value="NZ_FMBK01000007.1"/>
</dbReference>
<organism evidence="2 3">
    <name type="scientific">Acinetobacter albensis</name>
    <dbReference type="NCBI Taxonomy" id="1673609"/>
    <lineage>
        <taxon>Bacteria</taxon>
        <taxon>Pseudomonadati</taxon>
        <taxon>Pseudomonadota</taxon>
        <taxon>Gammaproteobacteria</taxon>
        <taxon>Moraxellales</taxon>
        <taxon>Moraxellaceae</taxon>
        <taxon>Acinetobacter</taxon>
    </lineage>
</organism>
<dbReference type="GO" id="GO:0006260">
    <property type="term" value="P:DNA replication"/>
    <property type="evidence" value="ECO:0007669"/>
    <property type="project" value="InterPro"/>
</dbReference>
<dbReference type="InterPro" id="IPR006516">
    <property type="entry name" value="G2P"/>
</dbReference>
<accession>A0A1C4GUT9</accession>
<evidence type="ECO:0000313" key="3">
    <source>
        <dbReference type="Proteomes" id="UP000243661"/>
    </source>
</evidence>
<evidence type="ECO:0000259" key="1">
    <source>
        <dbReference type="Pfam" id="PF05144"/>
    </source>
</evidence>
<evidence type="ECO:0000313" key="2">
    <source>
        <dbReference type="EMBL" id="SCC71978.1"/>
    </source>
</evidence>
<dbReference type="EMBL" id="FMBK01000007">
    <property type="protein sequence ID" value="SCC71978.1"/>
    <property type="molecule type" value="Genomic_DNA"/>
</dbReference>
<dbReference type="AlphaFoldDB" id="A0A1C4GUT9"/>
<protein>
    <submittedName>
        <fullName evidence="2">Phage/plasmid replication protein, gene II/X family</fullName>
    </submittedName>
</protein>
<sequence>MEFIRKEIEIDWISFSIEVNHDPEKISDGSIIFSNVYINKFDDLKKINEGNLIIKSKPKSIFSDFGKLIELNSIGGKIVNIKANIFKWLNGQNITGESNLIYLVVKFVEDLKNKGLIDPTEEQLSNIKNGKFRVYRVDVKQDLIFTNKNSALRYLDHIKKLGFYPYKARKTYKNGCYFGFDSRTRWNLKYYHKGTALREKNQITRVNSELLALSELMIRSEIRILNDQLKDWNLMNGYQWSDLNEINKFFTEKFTNLKLPKMKERNELLDIEDSADRKFYLLAKNSCISDLYSRTTIYKKRLKFIEYYGIDIDKITN</sequence>